<accession>A0A0F9R9G4</accession>
<organism evidence="2">
    <name type="scientific">marine sediment metagenome</name>
    <dbReference type="NCBI Taxonomy" id="412755"/>
    <lineage>
        <taxon>unclassified sequences</taxon>
        <taxon>metagenomes</taxon>
        <taxon>ecological metagenomes</taxon>
    </lineage>
</organism>
<evidence type="ECO:0000313" key="2">
    <source>
        <dbReference type="EMBL" id="KKN14063.1"/>
    </source>
</evidence>
<sequence length="268" mass="29419">MTDQFALMFKVLEGGVLETIKFSKESFLPDISIITLDEASGSVFLWHGVKQGLVARRTALRQAESLKGHGYTVGKSIIGRDLKIIKEIDARKVGKIPEDTSLNEELQAILDKTFTELENFIVSFQIGGVKPVIVKEEKSEPIPASTPVEAPNPSKSVSSASEYDETQPMPSIKSEKTPTPSIKVSTSSLLTEAKVSFVFSAILEHFVDIWVSKKADGSYSVEMMDGPICQFTIKEGLKLNFTASSFSGIDPKIKTAIQKKFIELSKLI</sequence>
<evidence type="ECO:0000256" key="1">
    <source>
        <dbReference type="SAM" id="MobiDB-lite"/>
    </source>
</evidence>
<gene>
    <name evidence="2" type="ORF">LCGC14_0999990</name>
</gene>
<name>A0A0F9R9G4_9ZZZZ</name>
<reference evidence="2" key="1">
    <citation type="journal article" date="2015" name="Nature">
        <title>Complex archaea that bridge the gap between prokaryotes and eukaryotes.</title>
        <authorList>
            <person name="Spang A."/>
            <person name="Saw J.H."/>
            <person name="Jorgensen S.L."/>
            <person name="Zaremba-Niedzwiedzka K."/>
            <person name="Martijn J."/>
            <person name="Lind A.E."/>
            <person name="van Eijk R."/>
            <person name="Schleper C."/>
            <person name="Guy L."/>
            <person name="Ettema T.J."/>
        </authorList>
    </citation>
    <scope>NUCLEOTIDE SEQUENCE</scope>
</reference>
<dbReference type="AlphaFoldDB" id="A0A0F9R9G4"/>
<comment type="caution">
    <text evidence="2">The sequence shown here is derived from an EMBL/GenBank/DDBJ whole genome shotgun (WGS) entry which is preliminary data.</text>
</comment>
<dbReference type="EMBL" id="LAZR01003856">
    <property type="protein sequence ID" value="KKN14063.1"/>
    <property type="molecule type" value="Genomic_DNA"/>
</dbReference>
<protein>
    <submittedName>
        <fullName evidence="2">Uncharacterized protein</fullName>
    </submittedName>
</protein>
<feature type="region of interest" description="Disordered" evidence="1">
    <location>
        <begin position="140"/>
        <end position="181"/>
    </location>
</feature>
<proteinExistence type="predicted"/>